<evidence type="ECO:0000313" key="2">
    <source>
        <dbReference type="Proteomes" id="UP001319200"/>
    </source>
</evidence>
<dbReference type="Proteomes" id="UP001319200">
    <property type="component" value="Unassembled WGS sequence"/>
</dbReference>
<sequence>MITGAVIRKKILSSILLFIATGALASSNMQTRFIRCLFRIRHSDIVNGGKLVLQMSDLPEKGWGEKN</sequence>
<accession>A0AAP2DJX1</accession>
<gene>
    <name evidence="1" type="ORF">KK083_12385</name>
</gene>
<dbReference type="EMBL" id="JAHESF010000010">
    <property type="protein sequence ID" value="MBT1697680.1"/>
    <property type="molecule type" value="Genomic_DNA"/>
</dbReference>
<reference evidence="1 2" key="1">
    <citation type="submission" date="2021-05" db="EMBL/GenBank/DDBJ databases">
        <title>A Polyphasic approach of four new species of the genus Ohtaekwangia: Ohtaekwangia histidinii sp. nov., Ohtaekwangia cretensis sp. nov., Ohtaekwangia indiensis sp. nov., Ohtaekwangia reichenbachii sp. nov. from diverse environment.</title>
        <authorList>
            <person name="Octaviana S."/>
        </authorList>
    </citation>
    <scope>NUCLEOTIDE SEQUENCE [LARGE SCALE GENOMIC DNA]</scope>
    <source>
        <strain evidence="1 2">PWU4</strain>
    </source>
</reference>
<comment type="caution">
    <text evidence="1">The sequence shown here is derived from an EMBL/GenBank/DDBJ whole genome shotgun (WGS) entry which is preliminary data.</text>
</comment>
<dbReference type="RefSeq" id="WP_254163553.1">
    <property type="nucleotide sequence ID" value="NZ_JAHESF010000010.1"/>
</dbReference>
<protein>
    <submittedName>
        <fullName evidence="1">Uncharacterized protein</fullName>
    </submittedName>
</protein>
<keyword evidence="2" id="KW-1185">Reference proteome</keyword>
<evidence type="ECO:0000313" key="1">
    <source>
        <dbReference type="EMBL" id="MBT1697680.1"/>
    </source>
</evidence>
<dbReference type="AlphaFoldDB" id="A0AAP2DJX1"/>
<organism evidence="1 2">
    <name type="scientific">Chryseosolibacter histidini</name>
    <dbReference type="NCBI Taxonomy" id="2782349"/>
    <lineage>
        <taxon>Bacteria</taxon>
        <taxon>Pseudomonadati</taxon>
        <taxon>Bacteroidota</taxon>
        <taxon>Cytophagia</taxon>
        <taxon>Cytophagales</taxon>
        <taxon>Chryseotaleaceae</taxon>
        <taxon>Chryseosolibacter</taxon>
    </lineage>
</organism>
<name>A0AAP2DJX1_9BACT</name>
<proteinExistence type="predicted"/>